<gene>
    <name evidence="2" type="ORF">AVL62_16290</name>
</gene>
<evidence type="ECO:0000313" key="2">
    <source>
        <dbReference type="EMBL" id="KUG56319.1"/>
    </source>
</evidence>
<dbReference type="EMBL" id="LQBL01000015">
    <property type="protein sequence ID" value="KUG56319.1"/>
    <property type="molecule type" value="Genomic_DNA"/>
</dbReference>
<dbReference type="Proteomes" id="UP000054837">
    <property type="component" value="Unassembled WGS sequence"/>
</dbReference>
<evidence type="ECO:0000256" key="1">
    <source>
        <dbReference type="SAM" id="Phobius"/>
    </source>
</evidence>
<dbReference type="AlphaFoldDB" id="A0A0W8I919"/>
<sequence length="70" mass="7426">MLRSMSQDIELHPRRAGAYLATGLVVTLVALFLLFTGRTGMVSWMGLGLGSACLLVGAAQRSSLRHPPTA</sequence>
<keyword evidence="1" id="KW-0812">Transmembrane</keyword>
<evidence type="ECO:0000313" key="3">
    <source>
        <dbReference type="Proteomes" id="UP000054837"/>
    </source>
</evidence>
<keyword evidence="1" id="KW-0472">Membrane</keyword>
<comment type="caution">
    <text evidence="2">The sequence shown here is derived from an EMBL/GenBank/DDBJ whole genome shotgun (WGS) entry which is preliminary data.</text>
</comment>
<keyword evidence="3" id="KW-1185">Reference proteome</keyword>
<name>A0A0W8I919_9MICO</name>
<accession>A0A0W8I919</accession>
<protein>
    <submittedName>
        <fullName evidence="2">Uncharacterized protein</fullName>
    </submittedName>
</protein>
<feature type="transmembrane region" description="Helical" evidence="1">
    <location>
        <begin position="16"/>
        <end position="35"/>
    </location>
</feature>
<reference evidence="2 3" key="1">
    <citation type="submission" date="2015-12" db="EMBL/GenBank/DDBJ databases">
        <title>Serinicoccus chungangenesis strain CD08_5 genome sequencing and assembly.</title>
        <authorList>
            <person name="Chander A.M."/>
            <person name="Kaur G."/>
            <person name="Nair G.R."/>
            <person name="Dhawan D.K."/>
            <person name="Kochhar R.K."/>
            <person name="Mayilraj S."/>
            <person name="Bhadada S.K."/>
        </authorList>
    </citation>
    <scope>NUCLEOTIDE SEQUENCE [LARGE SCALE GENOMIC DNA]</scope>
    <source>
        <strain evidence="2 3">CD08_5</strain>
    </source>
</reference>
<organism evidence="2 3">
    <name type="scientific">Serinicoccus chungangensis</name>
    <dbReference type="NCBI Taxonomy" id="767452"/>
    <lineage>
        <taxon>Bacteria</taxon>
        <taxon>Bacillati</taxon>
        <taxon>Actinomycetota</taxon>
        <taxon>Actinomycetes</taxon>
        <taxon>Micrococcales</taxon>
        <taxon>Ornithinimicrobiaceae</taxon>
        <taxon>Serinicoccus</taxon>
    </lineage>
</organism>
<proteinExistence type="predicted"/>
<keyword evidence="1" id="KW-1133">Transmembrane helix</keyword>